<feature type="transmembrane region" description="Helical" evidence="1">
    <location>
        <begin position="250"/>
        <end position="268"/>
    </location>
</feature>
<feature type="transmembrane region" description="Helical" evidence="1">
    <location>
        <begin position="400"/>
        <end position="422"/>
    </location>
</feature>
<keyword evidence="1" id="KW-0472">Membrane</keyword>
<keyword evidence="1" id="KW-1133">Transmembrane helix</keyword>
<evidence type="ECO:0000313" key="3">
    <source>
        <dbReference type="Proteomes" id="UP000637695"/>
    </source>
</evidence>
<feature type="transmembrane region" description="Helical" evidence="1">
    <location>
        <begin position="369"/>
        <end position="394"/>
    </location>
</feature>
<dbReference type="Proteomes" id="UP000637695">
    <property type="component" value="Unassembled WGS sequence"/>
</dbReference>
<reference evidence="2" key="2">
    <citation type="submission" date="2020-09" db="EMBL/GenBank/DDBJ databases">
        <authorList>
            <person name="Sun Q."/>
            <person name="Ohkuma M."/>
        </authorList>
    </citation>
    <scope>NUCLEOTIDE SEQUENCE</scope>
    <source>
        <strain evidence="2">JCM 18487</strain>
    </source>
</reference>
<keyword evidence="3" id="KW-1185">Reference proteome</keyword>
<feature type="transmembrane region" description="Helical" evidence="1">
    <location>
        <begin position="27"/>
        <end position="49"/>
    </location>
</feature>
<dbReference type="EMBL" id="BMOY01000022">
    <property type="protein sequence ID" value="GGJ07237.1"/>
    <property type="molecule type" value="Genomic_DNA"/>
</dbReference>
<reference evidence="2" key="1">
    <citation type="journal article" date="2014" name="Int. J. Syst. Evol. Microbiol.">
        <title>Complete genome sequence of Corynebacterium casei LMG S-19264T (=DSM 44701T), isolated from a smear-ripened cheese.</title>
        <authorList>
            <consortium name="US DOE Joint Genome Institute (JGI-PGF)"/>
            <person name="Walter F."/>
            <person name="Albersmeier A."/>
            <person name="Kalinowski J."/>
            <person name="Ruckert C."/>
        </authorList>
    </citation>
    <scope>NUCLEOTIDE SEQUENCE</scope>
    <source>
        <strain evidence="2">JCM 18487</strain>
    </source>
</reference>
<accession>A0A917KDQ6</accession>
<comment type="caution">
    <text evidence="2">The sequence shown here is derived from an EMBL/GenBank/DDBJ whole genome shotgun (WGS) entry which is preliminary data.</text>
</comment>
<proteinExistence type="predicted"/>
<feature type="transmembrane region" description="Helical" evidence="1">
    <location>
        <begin position="124"/>
        <end position="145"/>
    </location>
</feature>
<feature type="transmembrane region" description="Helical" evidence="1">
    <location>
        <begin position="289"/>
        <end position="312"/>
    </location>
</feature>
<feature type="transmembrane region" description="Helical" evidence="1">
    <location>
        <begin position="332"/>
        <end position="349"/>
    </location>
</feature>
<feature type="transmembrane region" description="Helical" evidence="1">
    <location>
        <begin position="61"/>
        <end position="83"/>
    </location>
</feature>
<feature type="transmembrane region" description="Helical" evidence="1">
    <location>
        <begin position="95"/>
        <end position="118"/>
    </location>
</feature>
<feature type="transmembrane region" description="Helical" evidence="1">
    <location>
        <begin position="190"/>
        <end position="211"/>
    </location>
</feature>
<dbReference type="AlphaFoldDB" id="A0A917KDQ6"/>
<gene>
    <name evidence="2" type="ORF">GCM10010885_15460</name>
</gene>
<feature type="transmembrane region" description="Helical" evidence="1">
    <location>
        <begin position="223"/>
        <end position="244"/>
    </location>
</feature>
<feature type="transmembrane region" description="Helical" evidence="1">
    <location>
        <begin position="157"/>
        <end position="178"/>
    </location>
</feature>
<evidence type="ECO:0000256" key="1">
    <source>
        <dbReference type="SAM" id="Phobius"/>
    </source>
</evidence>
<protein>
    <submittedName>
        <fullName evidence="2">Uncharacterized protein</fullName>
    </submittedName>
</protein>
<sequence>MAQANPSASAWNLRTATKKRLSPTVTYLLTALCVSWPAFLVVGCALPSWALGEADTPVSLAAIHTTILGVLLTIACGVLYQVVPIAFQAPPLPRHVLYWHLPLHLTGVIAMGTGFLLGHLRWTGLGGGMVVLGVAGYAVFLLQSYTRARNRTPVHRALLLPWLGLLWVFATGLWQALLPIRTSPATVMNHVVAGGMVFWSGLVLVISYKFIPMFTLSHGYRVFLRATASLYFTGGAGLLLAAWLQAPASRWAYLAGSAMALLGLASFTRDVVRIVRARKRKRMVLPVRWALACVAVMVLCETLVLVAANAGWSPVIPAAAFGWVYGGWLGMAYAYMHKIVPFLWFEYRFSHRPERKTAPLIDEMASRRLTVFGLTAYGAGVAAGVLYLLAGAWTAESAAWWLRLAAVAAGCGMTLGTLLWFVSLRRVLTIGGPRPEDG</sequence>
<keyword evidence="1" id="KW-0812">Transmembrane</keyword>
<name>A0A917KDQ6_9BACL</name>
<organism evidence="2 3">
    <name type="scientific">Alicyclobacillus cellulosilyticus</name>
    <dbReference type="NCBI Taxonomy" id="1003997"/>
    <lineage>
        <taxon>Bacteria</taxon>
        <taxon>Bacillati</taxon>
        <taxon>Bacillota</taxon>
        <taxon>Bacilli</taxon>
        <taxon>Bacillales</taxon>
        <taxon>Alicyclobacillaceae</taxon>
        <taxon>Alicyclobacillus</taxon>
    </lineage>
</organism>
<evidence type="ECO:0000313" key="2">
    <source>
        <dbReference type="EMBL" id="GGJ07237.1"/>
    </source>
</evidence>